<evidence type="ECO:0000313" key="1">
    <source>
        <dbReference type="EMBL" id="GAG22319.1"/>
    </source>
</evidence>
<sequence>DKKFYRQYRTVLLNRVAQTILYRMLKCYTSVKRDELMQNCVNAIKRSKKYTGIIRLAKSGELVKYWQDIVDIIWLASINPLERFFLPTRFYNDDSNRRNGFESVCLPGNLDVIISLDSSVLSKDLYWKSQAERNKYHSLGYKFSILDTSELDANDYYSHAGTVLDTSNTYKCLKQRSELSCDKCKRGCYSPDNNKLIIFKYHR</sequence>
<dbReference type="EMBL" id="BARS01037089">
    <property type="protein sequence ID" value="GAG22319.1"/>
    <property type="molecule type" value="Genomic_DNA"/>
</dbReference>
<comment type="caution">
    <text evidence="1">The sequence shown here is derived from an EMBL/GenBank/DDBJ whole genome shotgun (WGS) entry which is preliminary data.</text>
</comment>
<feature type="non-terminal residue" evidence="1">
    <location>
        <position position="1"/>
    </location>
</feature>
<proteinExistence type="predicted"/>
<gene>
    <name evidence="1" type="ORF">S01H1_56909</name>
</gene>
<reference evidence="1" key="1">
    <citation type="journal article" date="2014" name="Front. Microbiol.">
        <title>High frequency of phylogenetically diverse reductive dehalogenase-homologous genes in deep subseafloor sedimentary metagenomes.</title>
        <authorList>
            <person name="Kawai M."/>
            <person name="Futagami T."/>
            <person name="Toyoda A."/>
            <person name="Takaki Y."/>
            <person name="Nishi S."/>
            <person name="Hori S."/>
            <person name="Arai W."/>
            <person name="Tsubouchi T."/>
            <person name="Morono Y."/>
            <person name="Uchiyama I."/>
            <person name="Ito T."/>
            <person name="Fujiyama A."/>
            <person name="Inagaki F."/>
            <person name="Takami H."/>
        </authorList>
    </citation>
    <scope>NUCLEOTIDE SEQUENCE</scope>
    <source>
        <strain evidence="1">Expedition CK06-06</strain>
    </source>
</reference>
<organism evidence="1">
    <name type="scientific">marine sediment metagenome</name>
    <dbReference type="NCBI Taxonomy" id="412755"/>
    <lineage>
        <taxon>unclassified sequences</taxon>
        <taxon>metagenomes</taxon>
        <taxon>ecological metagenomes</taxon>
    </lineage>
</organism>
<accession>X0VV74</accession>
<dbReference type="AlphaFoldDB" id="X0VV74"/>
<name>X0VV74_9ZZZZ</name>
<protein>
    <submittedName>
        <fullName evidence="1">Uncharacterized protein</fullName>
    </submittedName>
</protein>